<accession>A0ABR7CKD7</accession>
<dbReference type="InterPro" id="IPR036567">
    <property type="entry name" value="RHF-like"/>
</dbReference>
<proteinExistence type="predicted"/>
<name>A0ABR7CKD7_9BACT</name>
<dbReference type="EMBL" id="JACOOK010000002">
    <property type="protein sequence ID" value="MBC5616123.1"/>
    <property type="molecule type" value="Genomic_DNA"/>
</dbReference>
<evidence type="ECO:0000313" key="1">
    <source>
        <dbReference type="EMBL" id="MBC5616123.1"/>
    </source>
</evidence>
<dbReference type="RefSeq" id="WP_055202497.1">
    <property type="nucleotide sequence ID" value="NZ_JACOOK010000002.1"/>
</dbReference>
<organism evidence="1 2">
    <name type="scientific">Alistipes hominis</name>
    <dbReference type="NCBI Taxonomy" id="2763015"/>
    <lineage>
        <taxon>Bacteria</taxon>
        <taxon>Pseudomonadati</taxon>
        <taxon>Bacteroidota</taxon>
        <taxon>Bacteroidia</taxon>
        <taxon>Bacteroidales</taxon>
        <taxon>Rikenellaceae</taxon>
        <taxon>Alistipes</taxon>
    </lineage>
</organism>
<dbReference type="CDD" id="cd00552">
    <property type="entry name" value="RaiA"/>
    <property type="match status" value="1"/>
</dbReference>
<dbReference type="InterPro" id="IPR003489">
    <property type="entry name" value="RHF/RaiA"/>
</dbReference>
<dbReference type="Pfam" id="PF02482">
    <property type="entry name" value="Ribosomal_S30AE"/>
    <property type="match status" value="1"/>
</dbReference>
<evidence type="ECO:0000313" key="2">
    <source>
        <dbReference type="Proteomes" id="UP000636891"/>
    </source>
</evidence>
<dbReference type="SUPFAM" id="SSF69754">
    <property type="entry name" value="Ribosome binding protein Y (YfiA homologue)"/>
    <property type="match status" value="1"/>
</dbReference>
<sequence length="97" mass="11226">MKVQIQSVKFDADQRLVDFIQHKMDKMDRFVEGVLSAQVNLKVDKDDELGNKVAVVKMDVAGSELVAERRCKTFEEAIDQCLDAIKKQIDKYKEKHR</sequence>
<dbReference type="NCBIfam" id="TIGR00741">
    <property type="entry name" value="yfiA"/>
    <property type="match status" value="1"/>
</dbReference>
<dbReference type="Proteomes" id="UP000636891">
    <property type="component" value="Unassembled WGS sequence"/>
</dbReference>
<protein>
    <submittedName>
        <fullName evidence="1">Ribosome-associated translation inhibitor RaiA</fullName>
    </submittedName>
</protein>
<comment type="caution">
    <text evidence="1">The sequence shown here is derived from an EMBL/GenBank/DDBJ whole genome shotgun (WGS) entry which is preliminary data.</text>
</comment>
<dbReference type="Gene3D" id="3.30.160.100">
    <property type="entry name" value="Ribosome hibernation promotion factor-like"/>
    <property type="match status" value="1"/>
</dbReference>
<keyword evidence="2" id="KW-1185">Reference proteome</keyword>
<gene>
    <name evidence="1" type="primary">raiA</name>
    <name evidence="1" type="ORF">H8S08_03700</name>
</gene>
<reference evidence="1 2" key="1">
    <citation type="submission" date="2020-08" db="EMBL/GenBank/DDBJ databases">
        <title>Genome public.</title>
        <authorList>
            <person name="Liu C."/>
            <person name="Sun Q."/>
        </authorList>
    </citation>
    <scope>NUCLEOTIDE SEQUENCE [LARGE SCALE GENOMIC DNA]</scope>
    <source>
        <strain evidence="1 2">New-7</strain>
    </source>
</reference>